<protein>
    <submittedName>
        <fullName evidence="2">Uncharacterized protein</fullName>
    </submittedName>
</protein>
<dbReference type="EMBL" id="SNZG01000062">
    <property type="protein sequence ID" value="TDR32617.1"/>
    <property type="molecule type" value="Genomic_DNA"/>
</dbReference>
<evidence type="ECO:0000256" key="1">
    <source>
        <dbReference type="SAM" id="Phobius"/>
    </source>
</evidence>
<evidence type="ECO:0000313" key="5">
    <source>
        <dbReference type="Proteomes" id="UP000294641"/>
    </source>
</evidence>
<sequence>MKFTIYFYYFLVSIIILNANNITLDSPHIFSLIIINISIAIILVKKIHDSETDYSFKLKYLLLGFACAYFFYYLEGYILN</sequence>
<gene>
    <name evidence="3" type="ORF">DFR61_1629</name>
    <name evidence="2" type="ORF">NCTC10597_01342</name>
</gene>
<organism evidence="2 4">
    <name type="scientific">Kurthia zopfii</name>
    <dbReference type="NCBI Taxonomy" id="1650"/>
    <lineage>
        <taxon>Bacteria</taxon>
        <taxon>Bacillati</taxon>
        <taxon>Bacillota</taxon>
        <taxon>Bacilli</taxon>
        <taxon>Bacillales</taxon>
        <taxon>Caryophanaceae</taxon>
        <taxon>Kurthia</taxon>
    </lineage>
</organism>
<reference evidence="2 4" key="1">
    <citation type="submission" date="2018-06" db="EMBL/GenBank/DDBJ databases">
        <authorList>
            <consortium name="Pathogen Informatics"/>
            <person name="Doyle S."/>
        </authorList>
    </citation>
    <scope>NUCLEOTIDE SEQUENCE [LARGE SCALE GENOMIC DNA]</scope>
    <source>
        <strain evidence="2 4">NCTC10597</strain>
    </source>
</reference>
<dbReference type="EMBL" id="UGNP01000001">
    <property type="protein sequence ID" value="STX09653.1"/>
    <property type="molecule type" value="Genomic_DNA"/>
</dbReference>
<keyword evidence="1" id="KW-1133">Transmembrane helix</keyword>
<keyword evidence="5" id="KW-1185">Reference proteome</keyword>
<dbReference type="Proteomes" id="UP000254330">
    <property type="component" value="Unassembled WGS sequence"/>
</dbReference>
<feature type="transmembrane region" description="Helical" evidence="1">
    <location>
        <begin position="5"/>
        <end position="23"/>
    </location>
</feature>
<dbReference type="Proteomes" id="UP000294641">
    <property type="component" value="Unassembled WGS sequence"/>
</dbReference>
<name>A0A8B4QA99_9BACL</name>
<evidence type="ECO:0000313" key="3">
    <source>
        <dbReference type="EMBL" id="TDR32617.1"/>
    </source>
</evidence>
<comment type="caution">
    <text evidence="2">The sequence shown here is derived from an EMBL/GenBank/DDBJ whole genome shotgun (WGS) entry which is preliminary data.</text>
</comment>
<feature type="transmembrane region" description="Helical" evidence="1">
    <location>
        <begin position="29"/>
        <end position="48"/>
    </location>
</feature>
<evidence type="ECO:0000313" key="4">
    <source>
        <dbReference type="Proteomes" id="UP000254330"/>
    </source>
</evidence>
<dbReference type="AlphaFoldDB" id="A0A8B4QA99"/>
<feature type="transmembrane region" description="Helical" evidence="1">
    <location>
        <begin position="60"/>
        <end position="79"/>
    </location>
</feature>
<proteinExistence type="predicted"/>
<reference evidence="3 5" key="2">
    <citation type="submission" date="2019-03" db="EMBL/GenBank/DDBJ databases">
        <title>Genomic Encyclopedia of Type Strains, Phase IV (KMG-IV): sequencing the most valuable type-strain genomes for metagenomic binning, comparative biology and taxonomic classification.</title>
        <authorList>
            <person name="Goeker M."/>
        </authorList>
    </citation>
    <scope>NUCLEOTIDE SEQUENCE [LARGE SCALE GENOMIC DNA]</scope>
    <source>
        <strain evidence="3 5">DSM 20580</strain>
    </source>
</reference>
<keyword evidence="1" id="KW-0472">Membrane</keyword>
<keyword evidence="1" id="KW-0812">Transmembrane</keyword>
<accession>A0A8B4QA99</accession>
<evidence type="ECO:0000313" key="2">
    <source>
        <dbReference type="EMBL" id="STX09653.1"/>
    </source>
</evidence>